<proteinExistence type="predicted"/>
<dbReference type="EMBL" id="HACA01019270">
    <property type="protein sequence ID" value="CDW36631.1"/>
    <property type="molecule type" value="Transcribed_RNA"/>
</dbReference>
<reference evidence="1" key="1">
    <citation type="submission" date="2014-05" db="EMBL/GenBank/DDBJ databases">
        <authorList>
            <person name="Chronopoulou M."/>
        </authorList>
    </citation>
    <scope>NUCLEOTIDE SEQUENCE</scope>
    <source>
        <tissue evidence="1">Whole organism</tissue>
    </source>
</reference>
<name>A0A0K2UFY8_LEPSM</name>
<sequence length="81" mass="9325">MRRNYFKISLSQMVGKSIIIDYLLINDLPCIFPEFTQSFFRNLFFPLGTLSLSIMLIKRLSHLSCMDDCSLEKTKNICPGG</sequence>
<accession>A0A0K2UFY8</accession>
<dbReference type="AlphaFoldDB" id="A0A0K2UFY8"/>
<evidence type="ECO:0000313" key="1">
    <source>
        <dbReference type="EMBL" id="CDW36631.1"/>
    </source>
</evidence>
<protein>
    <submittedName>
        <fullName evidence="1">Uncharacterized protein</fullName>
    </submittedName>
</protein>
<organism evidence="1">
    <name type="scientific">Lepeophtheirus salmonis</name>
    <name type="common">Salmon louse</name>
    <name type="synonym">Caligus salmonis</name>
    <dbReference type="NCBI Taxonomy" id="72036"/>
    <lineage>
        <taxon>Eukaryota</taxon>
        <taxon>Metazoa</taxon>
        <taxon>Ecdysozoa</taxon>
        <taxon>Arthropoda</taxon>
        <taxon>Crustacea</taxon>
        <taxon>Multicrustacea</taxon>
        <taxon>Hexanauplia</taxon>
        <taxon>Copepoda</taxon>
        <taxon>Siphonostomatoida</taxon>
        <taxon>Caligidae</taxon>
        <taxon>Lepeophtheirus</taxon>
    </lineage>
</organism>